<dbReference type="GO" id="GO:0003677">
    <property type="term" value="F:DNA binding"/>
    <property type="evidence" value="ECO:0007669"/>
    <property type="project" value="UniProtKB-UniRule"/>
</dbReference>
<dbReference type="SMART" id="SM00862">
    <property type="entry name" value="Trans_reg_C"/>
    <property type="match status" value="1"/>
</dbReference>
<dbReference type="Proteomes" id="UP000063699">
    <property type="component" value="Chromosome"/>
</dbReference>
<proteinExistence type="predicted"/>
<dbReference type="EMBL" id="CP012752">
    <property type="protein sequence ID" value="ALG06514.1"/>
    <property type="molecule type" value="Genomic_DNA"/>
</dbReference>
<name>A0A0N9HUB0_9PSEU</name>
<evidence type="ECO:0000256" key="1">
    <source>
        <dbReference type="ARBA" id="ARBA00023125"/>
    </source>
</evidence>
<dbReference type="InterPro" id="IPR016032">
    <property type="entry name" value="Sig_transdc_resp-reg_C-effctor"/>
</dbReference>
<feature type="domain" description="OmpR/PhoB-type" evidence="3">
    <location>
        <begin position="1"/>
        <end position="90"/>
    </location>
</feature>
<evidence type="ECO:0000313" key="4">
    <source>
        <dbReference type="EMBL" id="ALG06514.1"/>
    </source>
</evidence>
<keyword evidence="5" id="KW-1185">Reference proteome</keyword>
<organism evidence="4 5">
    <name type="scientific">Kibdelosporangium phytohabitans</name>
    <dbReference type="NCBI Taxonomy" id="860235"/>
    <lineage>
        <taxon>Bacteria</taxon>
        <taxon>Bacillati</taxon>
        <taxon>Actinomycetota</taxon>
        <taxon>Actinomycetes</taxon>
        <taxon>Pseudonocardiales</taxon>
        <taxon>Pseudonocardiaceae</taxon>
        <taxon>Kibdelosporangium</taxon>
    </lineage>
</organism>
<feature type="DNA-binding region" description="OmpR/PhoB-type" evidence="2">
    <location>
        <begin position="1"/>
        <end position="90"/>
    </location>
</feature>
<dbReference type="Gene3D" id="1.10.10.10">
    <property type="entry name" value="Winged helix-like DNA-binding domain superfamily/Winged helix DNA-binding domain"/>
    <property type="match status" value="1"/>
</dbReference>
<dbReference type="AlphaFoldDB" id="A0A0N9HUB0"/>
<dbReference type="KEGG" id="kphy:AOZ06_05855"/>
<dbReference type="PANTHER" id="PTHR35807:SF1">
    <property type="entry name" value="TRANSCRIPTIONAL REGULATOR REDD"/>
    <property type="match status" value="1"/>
</dbReference>
<dbReference type="GO" id="GO:0000160">
    <property type="term" value="P:phosphorelay signal transduction system"/>
    <property type="evidence" value="ECO:0007669"/>
    <property type="project" value="InterPro"/>
</dbReference>
<evidence type="ECO:0000256" key="2">
    <source>
        <dbReference type="PROSITE-ProRule" id="PRU01091"/>
    </source>
</evidence>
<dbReference type="SUPFAM" id="SSF46894">
    <property type="entry name" value="C-terminal effector domain of the bipartite response regulators"/>
    <property type="match status" value="1"/>
</dbReference>
<protein>
    <recommendedName>
        <fullName evidence="3">OmpR/PhoB-type domain-containing protein</fullName>
    </recommendedName>
</protein>
<keyword evidence="1 2" id="KW-0238">DNA-binding</keyword>
<evidence type="ECO:0000313" key="5">
    <source>
        <dbReference type="Proteomes" id="UP000063699"/>
    </source>
</evidence>
<dbReference type="PROSITE" id="PS51755">
    <property type="entry name" value="OMPR_PHOB"/>
    <property type="match status" value="1"/>
</dbReference>
<dbReference type="STRING" id="860235.AOZ06_05855"/>
<dbReference type="GO" id="GO:0006355">
    <property type="term" value="P:regulation of DNA-templated transcription"/>
    <property type="evidence" value="ECO:0007669"/>
    <property type="project" value="InterPro"/>
</dbReference>
<reference evidence="4 5" key="1">
    <citation type="submission" date="2015-07" db="EMBL/GenBank/DDBJ databases">
        <title>Genome sequencing of Kibdelosporangium phytohabitans.</title>
        <authorList>
            <person name="Qin S."/>
            <person name="Xing K."/>
        </authorList>
    </citation>
    <scope>NUCLEOTIDE SEQUENCE [LARGE SCALE GENOMIC DNA]</scope>
    <source>
        <strain evidence="4 5">KLBMP1111</strain>
    </source>
</reference>
<gene>
    <name evidence="4" type="ORF">AOZ06_05855</name>
</gene>
<sequence length="117" mass="12685">MEFEVLGPVAIRTGTGRSTMGGQLRSTLLGVLLARANRPVPVSALADAMWNDAVDDRTPQKLHLHVHKLRRFLDDPDRVSSSAGGYQLRVLPGELDAERFESLADEAAARVAADPPE</sequence>
<dbReference type="InterPro" id="IPR001867">
    <property type="entry name" value="OmpR/PhoB-type_DNA-bd"/>
</dbReference>
<dbReference type="RefSeq" id="WP_054288487.1">
    <property type="nucleotide sequence ID" value="NZ_CP012752.1"/>
</dbReference>
<accession>A0A0N9HUB0</accession>
<dbReference type="OrthoDB" id="4336084at2"/>
<dbReference type="InterPro" id="IPR036388">
    <property type="entry name" value="WH-like_DNA-bd_sf"/>
</dbReference>
<dbReference type="InterPro" id="IPR051677">
    <property type="entry name" value="AfsR-DnrI-RedD_regulator"/>
</dbReference>
<evidence type="ECO:0000259" key="3">
    <source>
        <dbReference type="PROSITE" id="PS51755"/>
    </source>
</evidence>
<dbReference type="Pfam" id="PF00486">
    <property type="entry name" value="Trans_reg_C"/>
    <property type="match status" value="1"/>
</dbReference>
<dbReference type="PANTHER" id="PTHR35807">
    <property type="entry name" value="TRANSCRIPTIONAL REGULATOR REDD-RELATED"/>
    <property type="match status" value="1"/>
</dbReference>